<sequence length="194" mass="20269">MSTMRTPFVMLAAAALLISLLGACGDSAGPSPPPPPPCDQACRDGSAIRAMRLTMKLAYNLTLQGEPVGAHDQTVSCPLGGSARIFGVATSNADQGTTDVDLTYVFDGCVTLEKDDTPKDNYRLALTGTVVQQGKLAVQPSATTALSIKSDAFSFAGTIYEPPADYQESCPFLLMQDANRVVGTLCGRDASTTL</sequence>
<accession>A0A0K1Q5I8</accession>
<organism evidence="2 3">
    <name type="scientific">Labilithrix luteola</name>
    <dbReference type="NCBI Taxonomy" id="1391654"/>
    <lineage>
        <taxon>Bacteria</taxon>
        <taxon>Pseudomonadati</taxon>
        <taxon>Myxococcota</taxon>
        <taxon>Polyangia</taxon>
        <taxon>Polyangiales</taxon>
        <taxon>Labilitrichaceae</taxon>
        <taxon>Labilithrix</taxon>
    </lineage>
</organism>
<evidence type="ECO:0000256" key="1">
    <source>
        <dbReference type="SAM" id="SignalP"/>
    </source>
</evidence>
<keyword evidence="1" id="KW-0732">Signal</keyword>
<evidence type="ECO:0008006" key="4">
    <source>
        <dbReference type="Google" id="ProtNLM"/>
    </source>
</evidence>
<dbReference type="Proteomes" id="UP000064967">
    <property type="component" value="Chromosome"/>
</dbReference>
<dbReference type="PROSITE" id="PS51257">
    <property type="entry name" value="PROKAR_LIPOPROTEIN"/>
    <property type="match status" value="1"/>
</dbReference>
<protein>
    <recommendedName>
        <fullName evidence="4">Lipoprotein</fullName>
    </recommendedName>
</protein>
<dbReference type="EMBL" id="CP012333">
    <property type="protein sequence ID" value="AKV00665.1"/>
    <property type="molecule type" value="Genomic_DNA"/>
</dbReference>
<gene>
    <name evidence="2" type="ORF">AKJ09_07328</name>
</gene>
<name>A0A0K1Q5I8_9BACT</name>
<evidence type="ECO:0000313" key="2">
    <source>
        <dbReference type="EMBL" id="AKV00665.1"/>
    </source>
</evidence>
<dbReference type="AlphaFoldDB" id="A0A0K1Q5I8"/>
<dbReference type="KEGG" id="llu:AKJ09_07328"/>
<dbReference type="STRING" id="1391654.AKJ09_07328"/>
<keyword evidence="3" id="KW-1185">Reference proteome</keyword>
<evidence type="ECO:0000313" key="3">
    <source>
        <dbReference type="Proteomes" id="UP000064967"/>
    </source>
</evidence>
<feature type="chain" id="PRO_5005466903" description="Lipoprotein" evidence="1">
    <location>
        <begin position="29"/>
        <end position="194"/>
    </location>
</feature>
<feature type="signal peptide" evidence="1">
    <location>
        <begin position="1"/>
        <end position="28"/>
    </location>
</feature>
<reference evidence="2 3" key="1">
    <citation type="submission" date="2015-08" db="EMBL/GenBank/DDBJ databases">
        <authorList>
            <person name="Babu N.S."/>
            <person name="Beckwith C.J."/>
            <person name="Beseler K.G."/>
            <person name="Brison A."/>
            <person name="Carone J.V."/>
            <person name="Caskin T.P."/>
            <person name="Diamond M."/>
            <person name="Durham M.E."/>
            <person name="Foxe J.M."/>
            <person name="Go M."/>
            <person name="Henderson B.A."/>
            <person name="Jones I.B."/>
            <person name="McGettigan J.A."/>
            <person name="Micheletti S.J."/>
            <person name="Nasrallah M.E."/>
            <person name="Ortiz D."/>
            <person name="Piller C.R."/>
            <person name="Privatt S.R."/>
            <person name="Schneider S.L."/>
            <person name="Sharp S."/>
            <person name="Smith T.C."/>
            <person name="Stanton J.D."/>
            <person name="Ullery H.E."/>
            <person name="Wilson R.J."/>
            <person name="Serrano M.G."/>
            <person name="Buck G."/>
            <person name="Lee V."/>
            <person name="Wang Y."/>
            <person name="Carvalho R."/>
            <person name="Voegtly L."/>
            <person name="Shi R."/>
            <person name="Duckworth R."/>
            <person name="Johnson A."/>
            <person name="Loviza R."/>
            <person name="Walstead R."/>
            <person name="Shah Z."/>
            <person name="Kiflezghi M."/>
            <person name="Wade K."/>
            <person name="Ball S.L."/>
            <person name="Bradley K.W."/>
            <person name="Asai D.J."/>
            <person name="Bowman C.A."/>
            <person name="Russell D.A."/>
            <person name="Pope W.H."/>
            <person name="Jacobs-Sera D."/>
            <person name="Hendrix R.W."/>
            <person name="Hatfull G.F."/>
        </authorList>
    </citation>
    <scope>NUCLEOTIDE SEQUENCE [LARGE SCALE GENOMIC DNA]</scope>
    <source>
        <strain evidence="2 3">DSM 27648</strain>
    </source>
</reference>
<proteinExistence type="predicted"/>